<evidence type="ECO:0000256" key="4">
    <source>
        <dbReference type="ARBA" id="ARBA00022475"/>
    </source>
</evidence>
<dbReference type="GO" id="GO:0005886">
    <property type="term" value="C:plasma membrane"/>
    <property type="evidence" value="ECO:0007669"/>
    <property type="project" value="UniProtKB-SubCell"/>
</dbReference>
<keyword evidence="14" id="KW-1185">Reference proteome</keyword>
<evidence type="ECO:0000256" key="10">
    <source>
        <dbReference type="ARBA" id="ARBA00023004"/>
    </source>
</evidence>
<dbReference type="STRING" id="698762.SAMN00808754_0647"/>
<evidence type="ECO:0000256" key="9">
    <source>
        <dbReference type="ARBA" id="ARBA00022989"/>
    </source>
</evidence>
<evidence type="ECO:0000256" key="3">
    <source>
        <dbReference type="ARBA" id="ARBA00022448"/>
    </source>
</evidence>
<keyword evidence="8" id="KW-0249">Electron transport</keyword>
<dbReference type="InterPro" id="IPR003317">
    <property type="entry name" value="Cyt-d_oxidase_su2"/>
</dbReference>
<gene>
    <name evidence="13" type="ORF">SAMN00808754_0647</name>
</gene>
<dbReference type="EMBL" id="LT838272">
    <property type="protein sequence ID" value="SMB92495.1"/>
    <property type="molecule type" value="Genomic_DNA"/>
</dbReference>
<reference evidence="13 14" key="1">
    <citation type="submission" date="2017-04" db="EMBL/GenBank/DDBJ databases">
        <authorList>
            <person name="Afonso C.L."/>
            <person name="Miller P.J."/>
            <person name="Scott M.A."/>
            <person name="Spackman E."/>
            <person name="Goraichik I."/>
            <person name="Dimitrov K.M."/>
            <person name="Suarez D.L."/>
            <person name="Swayne D.E."/>
        </authorList>
    </citation>
    <scope>NUCLEOTIDE SEQUENCE [LARGE SCALE GENOMIC DNA]</scope>
    <source>
        <strain evidence="13 14">ToBE</strain>
    </source>
</reference>
<feature type="transmembrane region" description="Helical" evidence="12">
    <location>
        <begin position="155"/>
        <end position="175"/>
    </location>
</feature>
<evidence type="ECO:0000256" key="1">
    <source>
        <dbReference type="ARBA" id="ARBA00004651"/>
    </source>
</evidence>
<feature type="transmembrane region" description="Helical" evidence="12">
    <location>
        <begin position="112"/>
        <end position="135"/>
    </location>
</feature>
<dbReference type="PANTHER" id="PTHR43141:SF5">
    <property type="entry name" value="CYTOCHROME BD-I UBIQUINOL OXIDASE SUBUNIT 2"/>
    <property type="match status" value="1"/>
</dbReference>
<comment type="similarity">
    <text evidence="2">Belongs to the cytochrome ubiquinol oxidase subunit 2 family.</text>
</comment>
<dbReference type="GO" id="GO:0009055">
    <property type="term" value="F:electron transfer activity"/>
    <property type="evidence" value="ECO:0007669"/>
    <property type="project" value="TreeGrafter"/>
</dbReference>
<feature type="transmembrane region" description="Helical" evidence="12">
    <location>
        <begin position="303"/>
        <end position="325"/>
    </location>
</feature>
<keyword evidence="7" id="KW-0479">Metal-binding</keyword>
<dbReference type="RefSeq" id="WP_084663984.1">
    <property type="nucleotide sequence ID" value="NZ_LT838272.1"/>
</dbReference>
<proteinExistence type="inferred from homology"/>
<keyword evidence="10" id="KW-0408">Iron</keyword>
<evidence type="ECO:0000256" key="8">
    <source>
        <dbReference type="ARBA" id="ARBA00022982"/>
    </source>
</evidence>
<accession>A0A1W1VGK3</accession>
<keyword evidence="6 12" id="KW-0812">Transmembrane</keyword>
<dbReference type="GO" id="GO:0070069">
    <property type="term" value="C:cytochrome complex"/>
    <property type="evidence" value="ECO:0007669"/>
    <property type="project" value="TreeGrafter"/>
</dbReference>
<evidence type="ECO:0000256" key="11">
    <source>
        <dbReference type="ARBA" id="ARBA00023136"/>
    </source>
</evidence>
<evidence type="ECO:0000256" key="5">
    <source>
        <dbReference type="ARBA" id="ARBA00022617"/>
    </source>
</evidence>
<organism evidence="13 14">
    <name type="scientific">Thermanaeromonas toyohensis ToBE</name>
    <dbReference type="NCBI Taxonomy" id="698762"/>
    <lineage>
        <taxon>Bacteria</taxon>
        <taxon>Bacillati</taxon>
        <taxon>Bacillota</taxon>
        <taxon>Clostridia</taxon>
        <taxon>Neomoorellales</taxon>
        <taxon>Neomoorellaceae</taxon>
        <taxon>Thermanaeromonas</taxon>
    </lineage>
</organism>
<dbReference type="PANTHER" id="PTHR43141">
    <property type="entry name" value="CYTOCHROME BD2 SUBUNIT II"/>
    <property type="match status" value="1"/>
</dbReference>
<keyword evidence="11 12" id="KW-0472">Membrane</keyword>
<comment type="subcellular location">
    <subcellularLocation>
        <location evidence="1">Cell membrane</location>
        <topology evidence="1">Multi-pass membrane protein</topology>
    </subcellularLocation>
</comment>
<dbReference type="PIRSF" id="PIRSF000267">
    <property type="entry name" value="Cyt_oxidse_sub2"/>
    <property type="match status" value="1"/>
</dbReference>
<sequence length="336" mass="36871">MTLNTIWFILVVILLAGYAVLDGFDLGVGILYPWLAREDKEKRVLLSALGPFWDGNEVWLLTGGGALFAAFPLVYATVFSGFYLALMLVLFALILRAVAIEYRNKLLEKKQALDVAFFLGSLLPALLFGVAVGNIARGIPLNAGQNYAGTFWTLLNPYSLLLGLVGLAAFILQGATYAMVKTKGEIYQRARTIGELAWWSLVGLYLLATLYSAIEARHLFANYAKTPLIYVFPLLLWLGLGTTLRALRREKPLAAFVGSSLILGGMVATLAAGMYPNLVFATDPALNLTIYNASSSPLTLKTMFIIAALGVPWVLFYTAYVYYVFRGKAEEIEEGY</sequence>
<evidence type="ECO:0000256" key="6">
    <source>
        <dbReference type="ARBA" id="ARBA00022692"/>
    </source>
</evidence>
<dbReference type="GO" id="GO:0019646">
    <property type="term" value="P:aerobic electron transport chain"/>
    <property type="evidence" value="ECO:0007669"/>
    <property type="project" value="TreeGrafter"/>
</dbReference>
<feature type="transmembrane region" description="Helical" evidence="12">
    <location>
        <begin position="81"/>
        <end position="100"/>
    </location>
</feature>
<evidence type="ECO:0000313" key="14">
    <source>
        <dbReference type="Proteomes" id="UP000192569"/>
    </source>
</evidence>
<protein>
    <submittedName>
        <fullName evidence="13">Cytochrome bd-I ubiquinol oxidase subunit 2 apoprotein</fullName>
    </submittedName>
</protein>
<dbReference type="GO" id="GO:0016682">
    <property type="term" value="F:oxidoreductase activity, acting on diphenols and related substances as donors, oxygen as acceptor"/>
    <property type="evidence" value="ECO:0007669"/>
    <property type="project" value="TreeGrafter"/>
</dbReference>
<feature type="transmembrane region" description="Helical" evidence="12">
    <location>
        <begin position="196"/>
        <end position="214"/>
    </location>
</feature>
<name>A0A1W1VGK3_9FIRM</name>
<feature type="transmembrane region" description="Helical" evidence="12">
    <location>
        <begin position="6"/>
        <end position="35"/>
    </location>
</feature>
<keyword evidence="9 12" id="KW-1133">Transmembrane helix</keyword>
<dbReference type="Proteomes" id="UP000192569">
    <property type="component" value="Chromosome I"/>
</dbReference>
<dbReference type="OrthoDB" id="9776710at2"/>
<evidence type="ECO:0000256" key="12">
    <source>
        <dbReference type="SAM" id="Phobius"/>
    </source>
</evidence>
<evidence type="ECO:0000256" key="7">
    <source>
        <dbReference type="ARBA" id="ARBA00022723"/>
    </source>
</evidence>
<feature type="transmembrane region" description="Helical" evidence="12">
    <location>
        <begin position="220"/>
        <end position="241"/>
    </location>
</feature>
<keyword evidence="4" id="KW-1003">Cell membrane</keyword>
<evidence type="ECO:0000313" key="13">
    <source>
        <dbReference type="EMBL" id="SMB92495.1"/>
    </source>
</evidence>
<evidence type="ECO:0000256" key="2">
    <source>
        <dbReference type="ARBA" id="ARBA00007543"/>
    </source>
</evidence>
<dbReference type="Pfam" id="PF02322">
    <property type="entry name" value="Cyt_bd_oxida_II"/>
    <property type="match status" value="1"/>
</dbReference>
<dbReference type="GO" id="GO:0046872">
    <property type="term" value="F:metal ion binding"/>
    <property type="evidence" value="ECO:0007669"/>
    <property type="project" value="UniProtKB-KW"/>
</dbReference>
<keyword evidence="5" id="KW-0349">Heme</keyword>
<keyword evidence="3" id="KW-0813">Transport</keyword>
<dbReference type="NCBIfam" id="TIGR00203">
    <property type="entry name" value="cydB"/>
    <property type="match status" value="1"/>
</dbReference>
<feature type="transmembrane region" description="Helical" evidence="12">
    <location>
        <begin position="253"/>
        <end position="275"/>
    </location>
</feature>
<dbReference type="AlphaFoldDB" id="A0A1W1VGK3"/>